<evidence type="ECO:0000256" key="2">
    <source>
        <dbReference type="SAM" id="Phobius"/>
    </source>
</evidence>
<keyword evidence="1" id="KW-0238">DNA-binding</keyword>
<dbReference type="SUPFAM" id="SSF47413">
    <property type="entry name" value="lambda repressor-like DNA-binding domains"/>
    <property type="match status" value="1"/>
</dbReference>
<dbReference type="PANTHER" id="PTHR46558:SF15">
    <property type="entry name" value="HELIX-TURN-HELIX DOMAIN PROTEIN"/>
    <property type="match status" value="1"/>
</dbReference>
<dbReference type="RefSeq" id="WP_379979031.1">
    <property type="nucleotide sequence ID" value="NZ_JBHUMO010000005.1"/>
</dbReference>
<evidence type="ECO:0000256" key="1">
    <source>
        <dbReference type="ARBA" id="ARBA00023125"/>
    </source>
</evidence>
<dbReference type="SMART" id="SM00530">
    <property type="entry name" value="HTH_XRE"/>
    <property type="match status" value="1"/>
</dbReference>
<dbReference type="PANTHER" id="PTHR46558">
    <property type="entry name" value="TRACRIPTIONAL REGULATORY PROTEIN-RELATED-RELATED"/>
    <property type="match status" value="1"/>
</dbReference>
<reference evidence="5" key="1">
    <citation type="journal article" date="2019" name="Int. J. Syst. Evol. Microbiol.">
        <title>The Global Catalogue of Microorganisms (GCM) 10K type strain sequencing project: providing services to taxonomists for standard genome sequencing and annotation.</title>
        <authorList>
            <consortium name="The Broad Institute Genomics Platform"/>
            <consortium name="The Broad Institute Genome Sequencing Center for Infectious Disease"/>
            <person name="Wu L."/>
            <person name="Ma J."/>
        </authorList>
    </citation>
    <scope>NUCLEOTIDE SEQUENCE [LARGE SCALE GENOMIC DNA]</scope>
    <source>
        <strain evidence="5">TISTR 932</strain>
    </source>
</reference>
<dbReference type="InterPro" id="IPR036259">
    <property type="entry name" value="MFS_trans_sf"/>
</dbReference>
<evidence type="ECO:0000313" key="5">
    <source>
        <dbReference type="Proteomes" id="UP001597427"/>
    </source>
</evidence>
<feature type="transmembrane region" description="Helical" evidence="2">
    <location>
        <begin position="95"/>
        <end position="118"/>
    </location>
</feature>
<name>A0ABW5TGA2_9ENTE</name>
<dbReference type="InterPro" id="IPR010982">
    <property type="entry name" value="Lambda_DNA-bd_dom_sf"/>
</dbReference>
<dbReference type="Gene3D" id="1.10.260.40">
    <property type="entry name" value="lambda repressor-like DNA-binding domains"/>
    <property type="match status" value="1"/>
</dbReference>
<dbReference type="CDD" id="cd00093">
    <property type="entry name" value="HTH_XRE"/>
    <property type="match status" value="1"/>
</dbReference>
<feature type="transmembrane region" description="Helical" evidence="2">
    <location>
        <begin position="71"/>
        <end position="89"/>
    </location>
</feature>
<dbReference type="EMBL" id="JBHUMO010000005">
    <property type="protein sequence ID" value="MFD2728027.1"/>
    <property type="molecule type" value="Genomic_DNA"/>
</dbReference>
<comment type="caution">
    <text evidence="4">The sequence shown here is derived from an EMBL/GenBank/DDBJ whole genome shotgun (WGS) entry which is preliminary data.</text>
</comment>
<keyword evidence="5" id="KW-1185">Reference proteome</keyword>
<gene>
    <name evidence="4" type="ORF">ACFSR0_01060</name>
</gene>
<organism evidence="4 5">
    <name type="scientific">Enterococcus camelliae</name>
    <dbReference type="NCBI Taxonomy" id="453959"/>
    <lineage>
        <taxon>Bacteria</taxon>
        <taxon>Bacillati</taxon>
        <taxon>Bacillota</taxon>
        <taxon>Bacilli</taxon>
        <taxon>Lactobacillales</taxon>
        <taxon>Enterococcaceae</taxon>
        <taxon>Enterococcus</taxon>
    </lineage>
</organism>
<sequence>MDHHLTQEQLADKLHLSHQTISKWETGINTPSIDNLLLLSDLYNIPLDELIRGSRYFQKPFLVGKKMSRWTFLKISISWFTIVSILTGFSFQPWWLFLLLFVLGALNCFSLLVGNYWIVTQKSIDYCNYSKLPIKKIQQIFGMLIKKMLQRQASFTKRYKILNSFTIINKG</sequence>
<keyword evidence="2" id="KW-0812">Transmembrane</keyword>
<keyword evidence="2" id="KW-1133">Transmembrane helix</keyword>
<dbReference type="InterPro" id="IPR001387">
    <property type="entry name" value="Cro/C1-type_HTH"/>
</dbReference>
<evidence type="ECO:0000313" key="4">
    <source>
        <dbReference type="EMBL" id="MFD2728027.1"/>
    </source>
</evidence>
<dbReference type="SUPFAM" id="SSF103473">
    <property type="entry name" value="MFS general substrate transporter"/>
    <property type="match status" value="1"/>
</dbReference>
<proteinExistence type="predicted"/>
<dbReference type="Proteomes" id="UP001597427">
    <property type="component" value="Unassembled WGS sequence"/>
</dbReference>
<dbReference type="PROSITE" id="PS50943">
    <property type="entry name" value="HTH_CROC1"/>
    <property type="match status" value="1"/>
</dbReference>
<dbReference type="Pfam" id="PF01381">
    <property type="entry name" value="HTH_3"/>
    <property type="match status" value="1"/>
</dbReference>
<evidence type="ECO:0000259" key="3">
    <source>
        <dbReference type="PROSITE" id="PS50943"/>
    </source>
</evidence>
<feature type="domain" description="HTH cro/C1-type" evidence="3">
    <location>
        <begin position="3"/>
        <end position="50"/>
    </location>
</feature>
<accession>A0ABW5TGA2</accession>
<protein>
    <submittedName>
        <fullName evidence="4">Helix-turn-helix domain-containing protein</fullName>
    </submittedName>
</protein>
<keyword evidence="2" id="KW-0472">Membrane</keyword>